<dbReference type="RefSeq" id="WP_037001163.1">
    <property type="nucleotide sequence ID" value="NZ_JFJN01000032.1"/>
</dbReference>
<feature type="domain" description="Alcohol dehydrogenase iron-type/glycerol dehydrogenase GldA" evidence="5">
    <location>
        <begin position="9"/>
        <end position="176"/>
    </location>
</feature>
<protein>
    <submittedName>
        <fullName evidence="7">4-hydroxybutyrate dehydrogenase</fullName>
    </submittedName>
</protein>
<name>A0ABN0SD50_9GAMM</name>
<dbReference type="Gene3D" id="1.20.1090.10">
    <property type="entry name" value="Dehydroquinate synthase-like - alpha domain"/>
    <property type="match status" value="1"/>
</dbReference>
<dbReference type="PANTHER" id="PTHR11496">
    <property type="entry name" value="ALCOHOL DEHYDROGENASE"/>
    <property type="match status" value="1"/>
</dbReference>
<proteinExistence type="inferred from homology"/>
<dbReference type="Gene3D" id="3.40.50.1970">
    <property type="match status" value="1"/>
</dbReference>
<dbReference type="PROSITE" id="PS00913">
    <property type="entry name" value="ADH_IRON_1"/>
    <property type="match status" value="1"/>
</dbReference>
<dbReference type="EMBL" id="JFJN01000032">
    <property type="protein sequence ID" value="EZH81165.1"/>
    <property type="molecule type" value="Genomic_DNA"/>
</dbReference>
<dbReference type="CDD" id="cd14861">
    <property type="entry name" value="Fe-ADH-like"/>
    <property type="match status" value="1"/>
</dbReference>
<dbReference type="SUPFAM" id="SSF56796">
    <property type="entry name" value="Dehydroquinate synthase-like"/>
    <property type="match status" value="1"/>
</dbReference>
<evidence type="ECO:0000259" key="5">
    <source>
        <dbReference type="Pfam" id="PF00465"/>
    </source>
</evidence>
<dbReference type="InterPro" id="IPR018211">
    <property type="entry name" value="ADH_Fe_CS"/>
</dbReference>
<evidence type="ECO:0000256" key="3">
    <source>
        <dbReference type="ARBA" id="ARBA00023002"/>
    </source>
</evidence>
<dbReference type="InterPro" id="IPR001670">
    <property type="entry name" value="ADH_Fe/GldA"/>
</dbReference>
<organism evidence="7 8">
    <name type="scientific">Ectopseudomonas composti</name>
    <dbReference type="NCBI Taxonomy" id="658457"/>
    <lineage>
        <taxon>Bacteria</taxon>
        <taxon>Pseudomonadati</taxon>
        <taxon>Pseudomonadota</taxon>
        <taxon>Gammaproteobacteria</taxon>
        <taxon>Pseudomonadales</taxon>
        <taxon>Pseudomonadaceae</taxon>
        <taxon>Ectopseudomonas</taxon>
    </lineage>
</organism>
<evidence type="ECO:0000256" key="4">
    <source>
        <dbReference type="ARBA" id="ARBA00023027"/>
    </source>
</evidence>
<keyword evidence="4" id="KW-0520">NAD</keyword>
<evidence type="ECO:0000256" key="1">
    <source>
        <dbReference type="ARBA" id="ARBA00001962"/>
    </source>
</evidence>
<dbReference type="InterPro" id="IPR056798">
    <property type="entry name" value="ADH_Fe_C"/>
</dbReference>
<dbReference type="InterPro" id="IPR039697">
    <property type="entry name" value="Alcohol_dehydrogenase_Fe"/>
</dbReference>
<dbReference type="Pfam" id="PF25137">
    <property type="entry name" value="ADH_Fe_C"/>
    <property type="match status" value="1"/>
</dbReference>
<comment type="caution">
    <text evidence="7">The sequence shown here is derived from an EMBL/GenBank/DDBJ whole genome shotgun (WGS) entry which is preliminary data.</text>
</comment>
<comment type="cofactor">
    <cofactor evidence="1">
        <name>Fe cation</name>
        <dbReference type="ChEBI" id="CHEBI:24875"/>
    </cofactor>
</comment>
<keyword evidence="3" id="KW-0560">Oxidoreductase</keyword>
<dbReference type="Pfam" id="PF00465">
    <property type="entry name" value="Fe-ADH"/>
    <property type="match status" value="1"/>
</dbReference>
<evidence type="ECO:0000313" key="7">
    <source>
        <dbReference type="EMBL" id="EZH81165.1"/>
    </source>
</evidence>
<reference evidence="8" key="1">
    <citation type="journal article" date="2014" name="Genome Announc.">
        <title>Draft Genome Sequence of the algae degrading bacterium Pseudomonas mendocina AD6.</title>
        <authorList>
            <person name="Barney B.M."/>
            <person name="Lenneman E.M."/>
        </authorList>
    </citation>
    <scope>NUCLEOTIDE SEQUENCE [LARGE SCALE GENOMIC DNA]</scope>
    <source>
        <strain evidence="8">AD6</strain>
    </source>
</reference>
<dbReference type="Proteomes" id="UP000023842">
    <property type="component" value="Unassembled WGS sequence"/>
</dbReference>
<sequence length="378" mass="40117">MAVLSYLTQVQFDHGALKQLAKGMQRLNMQRPLVVSGPNLSKGPIMQALRDQLPAAVPFVLFSDVPANPTETAVLQALELYRSAECDSLICIGGGSPMDLGKAVALLARQPGPLAQYAAAEGGKNKIREVAPLIAIPTTAGTGSEASVASVIICEDGRKLTFVSDLLLPRLAICDPQLTLGLPPGLTAATGMDAVTHCIEAVLSPVINPPAEAVGLDGLARAIGEGHLLRAVDDGKDADARWHMMMASTEGAMAFIKGLGAVHAMSHAVGRLHELNLHHGTLNAVLLPAILRFNQDHVGDKYQRLSRAMGLAASVDLADFIQDLNQRLGLPANLRQMGVSDIHLEGLAEHAMADLNSMTNPRKPSHDDYQRLFAEAMN</sequence>
<gene>
    <name evidence="7" type="ORF">AU05_11595</name>
</gene>
<keyword evidence="8" id="KW-1185">Reference proteome</keyword>
<evidence type="ECO:0000259" key="6">
    <source>
        <dbReference type="Pfam" id="PF25137"/>
    </source>
</evidence>
<evidence type="ECO:0000256" key="2">
    <source>
        <dbReference type="ARBA" id="ARBA00007358"/>
    </source>
</evidence>
<feature type="domain" description="Fe-containing alcohol dehydrogenase-like C-terminal" evidence="6">
    <location>
        <begin position="187"/>
        <end position="377"/>
    </location>
</feature>
<dbReference type="PANTHER" id="PTHR11496:SF102">
    <property type="entry name" value="ALCOHOL DEHYDROGENASE 4"/>
    <property type="match status" value="1"/>
</dbReference>
<comment type="similarity">
    <text evidence="2">Belongs to the iron-containing alcohol dehydrogenase family.</text>
</comment>
<accession>A0ABN0SD50</accession>
<evidence type="ECO:0000313" key="8">
    <source>
        <dbReference type="Proteomes" id="UP000023842"/>
    </source>
</evidence>